<dbReference type="PANTHER" id="PTHR30352">
    <property type="entry name" value="PYRUVATE FORMATE-LYASE-ACTIVATING ENZYME"/>
    <property type="match status" value="1"/>
</dbReference>
<dbReference type="InterPro" id="IPR001989">
    <property type="entry name" value="Radical_activat_CS"/>
</dbReference>
<reference evidence="12" key="1">
    <citation type="submission" date="2022-12" db="EMBL/GenBank/DDBJ databases">
        <authorList>
            <person name="Wang J."/>
        </authorList>
    </citation>
    <scope>NUCLEOTIDE SEQUENCE</scope>
    <source>
        <strain evidence="12">HY-42-06</strain>
    </source>
</reference>
<evidence type="ECO:0000313" key="13">
    <source>
        <dbReference type="Proteomes" id="UP001079657"/>
    </source>
</evidence>
<evidence type="ECO:0000256" key="8">
    <source>
        <dbReference type="ARBA" id="ARBA00023004"/>
    </source>
</evidence>
<keyword evidence="13" id="KW-1185">Reference proteome</keyword>
<dbReference type="InterPro" id="IPR058240">
    <property type="entry name" value="rSAM_sf"/>
</dbReference>
<name>A0ABT4CNX2_9CLOT</name>
<dbReference type="SUPFAM" id="SSF102114">
    <property type="entry name" value="Radical SAM enzymes"/>
    <property type="match status" value="1"/>
</dbReference>
<dbReference type="EC" id="1.97.1.4" evidence="10"/>
<keyword evidence="10" id="KW-0963">Cytoplasm</keyword>
<dbReference type="NCBIfam" id="TIGR02493">
    <property type="entry name" value="PFLA"/>
    <property type="match status" value="1"/>
</dbReference>
<keyword evidence="8 10" id="KW-0408">Iron</keyword>
<comment type="function">
    <text evidence="1 10">Activation of pyruvate formate-lyase under anaerobic conditions by generation of an organic free radical, using S-adenosylmethionine and reduced flavodoxin as cosubstrates to produce 5'-deoxy-adenosine.</text>
</comment>
<dbReference type="CDD" id="cd01335">
    <property type="entry name" value="Radical_SAM"/>
    <property type="match status" value="1"/>
</dbReference>
<evidence type="ECO:0000313" key="12">
    <source>
        <dbReference type="EMBL" id="MCY6369674.1"/>
    </source>
</evidence>
<dbReference type="InterPro" id="IPR012838">
    <property type="entry name" value="PFL1_activating"/>
</dbReference>
<dbReference type="SFLD" id="SFLDG01066">
    <property type="entry name" value="organic_radical-activating_enz"/>
    <property type="match status" value="1"/>
</dbReference>
<evidence type="ECO:0000256" key="9">
    <source>
        <dbReference type="ARBA" id="ARBA00023014"/>
    </source>
</evidence>
<feature type="domain" description="Radical SAM core" evidence="11">
    <location>
        <begin position="15"/>
        <end position="238"/>
    </location>
</feature>
<dbReference type="RefSeq" id="WP_268048047.1">
    <property type="nucleotide sequence ID" value="NZ_JAPQES010000001.1"/>
</dbReference>
<dbReference type="SFLD" id="SFLDS00029">
    <property type="entry name" value="Radical_SAM"/>
    <property type="match status" value="1"/>
</dbReference>
<dbReference type="EMBL" id="JAPQES010000001">
    <property type="protein sequence ID" value="MCY6369674.1"/>
    <property type="molecule type" value="Genomic_DNA"/>
</dbReference>
<keyword evidence="12" id="KW-0670">Pyruvate</keyword>
<gene>
    <name evidence="12" type="primary">pflA</name>
    <name evidence="12" type="ORF">OXH55_03290</name>
</gene>
<comment type="subcellular location">
    <subcellularLocation>
        <location evidence="10">Cytoplasm</location>
    </subcellularLocation>
</comment>
<dbReference type="PANTHER" id="PTHR30352:SF5">
    <property type="entry name" value="PYRUVATE FORMATE-LYASE 1-ACTIVATING ENZYME"/>
    <property type="match status" value="1"/>
</dbReference>
<keyword evidence="6 10" id="KW-0479">Metal-binding</keyword>
<evidence type="ECO:0000256" key="2">
    <source>
        <dbReference type="ARBA" id="ARBA00009777"/>
    </source>
</evidence>
<organism evidence="12 13">
    <name type="scientific">Clostridium ganghwense</name>
    <dbReference type="NCBI Taxonomy" id="312089"/>
    <lineage>
        <taxon>Bacteria</taxon>
        <taxon>Bacillati</taxon>
        <taxon>Bacillota</taxon>
        <taxon>Clostridia</taxon>
        <taxon>Eubacteriales</taxon>
        <taxon>Clostridiaceae</taxon>
        <taxon>Clostridium</taxon>
    </lineage>
</organism>
<dbReference type="PROSITE" id="PS51918">
    <property type="entry name" value="RADICAL_SAM"/>
    <property type="match status" value="1"/>
</dbReference>
<evidence type="ECO:0000256" key="7">
    <source>
        <dbReference type="ARBA" id="ARBA00023002"/>
    </source>
</evidence>
<dbReference type="Pfam" id="PF04055">
    <property type="entry name" value="Radical_SAM"/>
    <property type="match status" value="1"/>
</dbReference>
<sequence length="238" mass="27353">MIKGRIHSFESMGLVDGPGIRNVVFFQGCPLRCLFCHNPDTWNFDEGIEISSEELINKIIKFKPYFKNNGGVTFSGGEPLMQPKFLLEMLKLCKKHNIHTTIDTSGCGSGNYEEILKYTNLILLDIKHSTNDEFKTLTGVSMKNLIKFIEVINSSHTKVWIRHVIIPGITDSNKHLEKLKEIIKKIKNVEKIEFLPYHTLGIDKYKTLNYDFKLKNLEPMDKNKCKALEQTFITTLLS</sequence>
<evidence type="ECO:0000256" key="6">
    <source>
        <dbReference type="ARBA" id="ARBA00022723"/>
    </source>
</evidence>
<protein>
    <recommendedName>
        <fullName evidence="3 10">Pyruvate formate-lyase-activating enzyme</fullName>
        <ecNumber evidence="10">1.97.1.4</ecNumber>
    </recommendedName>
</protein>
<evidence type="ECO:0000256" key="4">
    <source>
        <dbReference type="ARBA" id="ARBA00022485"/>
    </source>
</evidence>
<dbReference type="InterPro" id="IPR007197">
    <property type="entry name" value="rSAM"/>
</dbReference>
<evidence type="ECO:0000256" key="3">
    <source>
        <dbReference type="ARBA" id="ARBA00021356"/>
    </source>
</evidence>
<comment type="catalytic activity">
    <reaction evidence="10">
        <text>glycyl-[formate C-acetyltransferase] + reduced [flavodoxin] + S-adenosyl-L-methionine = glycin-2-yl radical-[formate C-acetyltransferase] + semiquinone [flavodoxin] + 5'-deoxyadenosine + L-methionine + H(+)</text>
        <dbReference type="Rhea" id="RHEA:19225"/>
        <dbReference type="Rhea" id="RHEA-COMP:10622"/>
        <dbReference type="Rhea" id="RHEA-COMP:12190"/>
        <dbReference type="Rhea" id="RHEA-COMP:12191"/>
        <dbReference type="Rhea" id="RHEA-COMP:14480"/>
        <dbReference type="ChEBI" id="CHEBI:15378"/>
        <dbReference type="ChEBI" id="CHEBI:17319"/>
        <dbReference type="ChEBI" id="CHEBI:29947"/>
        <dbReference type="ChEBI" id="CHEBI:32722"/>
        <dbReference type="ChEBI" id="CHEBI:57618"/>
        <dbReference type="ChEBI" id="CHEBI:57844"/>
        <dbReference type="ChEBI" id="CHEBI:59789"/>
        <dbReference type="ChEBI" id="CHEBI:140311"/>
        <dbReference type="EC" id="1.97.1.4"/>
    </reaction>
</comment>
<keyword evidence="9 10" id="KW-0411">Iron-sulfur</keyword>
<comment type="similarity">
    <text evidence="2 10">Belongs to the organic radical-activating enzymes family.</text>
</comment>
<dbReference type="GO" id="GO:0043365">
    <property type="term" value="F:[formate-C-acetyltransferase]-activating enzyme activity"/>
    <property type="evidence" value="ECO:0007669"/>
    <property type="project" value="UniProtKB-EC"/>
</dbReference>
<keyword evidence="4 10" id="KW-0004">4Fe-4S</keyword>
<comment type="cofactor">
    <cofactor evidence="10">
        <name>[4Fe-4S] cluster</name>
        <dbReference type="ChEBI" id="CHEBI:49883"/>
    </cofactor>
    <text evidence="10">Binds 1 [4Fe-4S] cluster. The cluster is coordinated with 3 cysteines and an exchangeable S-adenosyl-L-methionine.</text>
</comment>
<comment type="caution">
    <text evidence="12">The sequence shown here is derived from an EMBL/GenBank/DDBJ whole genome shotgun (WGS) entry which is preliminary data.</text>
</comment>
<dbReference type="PROSITE" id="PS01087">
    <property type="entry name" value="RADICAL_ACTIVATING"/>
    <property type="match status" value="1"/>
</dbReference>
<evidence type="ECO:0000256" key="10">
    <source>
        <dbReference type="RuleBase" id="RU362053"/>
    </source>
</evidence>
<evidence type="ECO:0000256" key="1">
    <source>
        <dbReference type="ARBA" id="ARBA00003141"/>
    </source>
</evidence>
<evidence type="ECO:0000259" key="11">
    <source>
        <dbReference type="PROSITE" id="PS51918"/>
    </source>
</evidence>
<evidence type="ECO:0000256" key="5">
    <source>
        <dbReference type="ARBA" id="ARBA00022691"/>
    </source>
</evidence>
<accession>A0ABT4CNX2</accession>
<dbReference type="InterPro" id="IPR034457">
    <property type="entry name" value="Organic_radical-activating"/>
</dbReference>
<dbReference type="Gene3D" id="3.20.20.70">
    <property type="entry name" value="Aldolase class I"/>
    <property type="match status" value="1"/>
</dbReference>
<keyword evidence="5 10" id="KW-0949">S-adenosyl-L-methionine</keyword>
<dbReference type="Proteomes" id="UP001079657">
    <property type="component" value="Unassembled WGS sequence"/>
</dbReference>
<proteinExistence type="inferred from homology"/>
<keyword evidence="7 10" id="KW-0560">Oxidoreductase</keyword>
<dbReference type="InterPro" id="IPR013785">
    <property type="entry name" value="Aldolase_TIM"/>
</dbReference>